<proteinExistence type="predicted"/>
<dbReference type="EMBL" id="BJZI01000018">
    <property type="protein sequence ID" value="GEO67039.1"/>
    <property type="molecule type" value="Genomic_DNA"/>
</dbReference>
<organism evidence="2 3">
    <name type="scientific">Levilactobacillus spicheri</name>
    <dbReference type="NCBI Taxonomy" id="216463"/>
    <lineage>
        <taxon>Bacteria</taxon>
        <taxon>Bacillati</taxon>
        <taxon>Bacillota</taxon>
        <taxon>Bacilli</taxon>
        <taxon>Lactobacillales</taxon>
        <taxon>Lactobacillaceae</taxon>
        <taxon>Levilactobacillus</taxon>
    </lineage>
</organism>
<reference evidence="2 3" key="1">
    <citation type="submission" date="2015-03" db="EMBL/GenBank/DDBJ databases">
        <authorList>
            <person name="Zheng J."/>
            <person name="Ganezle M."/>
        </authorList>
    </citation>
    <scope>NUCLEOTIDE SEQUENCE [LARGE SCALE GENOMIC DNA]</scope>
    <source>
        <strain evidence="2 3">LP38</strain>
    </source>
</reference>
<dbReference type="EMBL" id="JZCR01000003">
    <property type="protein sequence ID" value="KJW13860.1"/>
    <property type="molecule type" value="Genomic_DNA"/>
</dbReference>
<accession>A0A0F3RVE7</accession>
<evidence type="ECO:0000313" key="2">
    <source>
        <dbReference type="EMBL" id="KJW13860.1"/>
    </source>
</evidence>
<dbReference type="RefSeq" id="WP_045806356.1">
    <property type="nucleotide sequence ID" value="NZ_BJZI01000018.1"/>
</dbReference>
<dbReference type="PATRIC" id="fig|216463.3.peg.2071"/>
<keyword evidence="4" id="KW-1185">Reference proteome</keyword>
<dbReference type="OrthoDB" id="2307255at2"/>
<dbReference type="AlphaFoldDB" id="A0A0F3RVE7"/>
<dbReference type="Proteomes" id="UP000033491">
    <property type="component" value="Unassembled WGS sequence"/>
</dbReference>
<protein>
    <submittedName>
        <fullName evidence="2">Uncharacterized protein</fullName>
    </submittedName>
</protein>
<reference evidence="1 4" key="2">
    <citation type="submission" date="2019-07" db="EMBL/GenBank/DDBJ databases">
        <title>Whole genome shotgun sequence of Lactobacillus spicheri NBRC 107155.</title>
        <authorList>
            <person name="Hosoyama A."/>
            <person name="Uohara A."/>
            <person name="Ohji S."/>
            <person name="Ichikawa N."/>
        </authorList>
    </citation>
    <scope>NUCLEOTIDE SEQUENCE [LARGE SCALE GENOMIC DNA]</scope>
    <source>
        <strain evidence="1 4">NBRC 107155</strain>
    </source>
</reference>
<gene>
    <name evidence="1" type="ORF">LSP04_14580</name>
    <name evidence="2" type="ORF">VC81_01400</name>
</gene>
<evidence type="ECO:0000313" key="4">
    <source>
        <dbReference type="Proteomes" id="UP000321691"/>
    </source>
</evidence>
<comment type="caution">
    <text evidence="2">The sequence shown here is derived from an EMBL/GenBank/DDBJ whole genome shotgun (WGS) entry which is preliminary data.</text>
</comment>
<dbReference type="Proteomes" id="UP000321691">
    <property type="component" value="Unassembled WGS sequence"/>
</dbReference>
<evidence type="ECO:0000313" key="3">
    <source>
        <dbReference type="Proteomes" id="UP000033491"/>
    </source>
</evidence>
<evidence type="ECO:0000313" key="1">
    <source>
        <dbReference type="EMBL" id="GEO67039.1"/>
    </source>
</evidence>
<name>A0A0F3RVE7_9LACO</name>
<sequence>MHIFRDENGIRLVVSHQLGHYAARFAEYAPEQEFINYELRRDSKRGRYHLTIEKTNVPELDQQVFKKELVFGDLGDSLTPIAGVTLMLI</sequence>